<proteinExistence type="predicted"/>
<name>A0AAV4IJH8_9GAST</name>
<gene>
    <name evidence="2" type="ORF">ElyMa_006606300</name>
</gene>
<dbReference type="Proteomes" id="UP000762676">
    <property type="component" value="Unassembled WGS sequence"/>
</dbReference>
<protein>
    <submittedName>
        <fullName evidence="2">Uncharacterized protein</fullName>
    </submittedName>
</protein>
<keyword evidence="1" id="KW-1133">Transmembrane helix</keyword>
<comment type="caution">
    <text evidence="2">The sequence shown here is derived from an EMBL/GenBank/DDBJ whole genome shotgun (WGS) entry which is preliminary data.</text>
</comment>
<accession>A0AAV4IJH8</accession>
<reference evidence="2 3" key="1">
    <citation type="journal article" date="2021" name="Elife">
        <title>Chloroplast acquisition without the gene transfer in kleptoplastic sea slugs, Plakobranchus ocellatus.</title>
        <authorList>
            <person name="Maeda T."/>
            <person name="Takahashi S."/>
            <person name="Yoshida T."/>
            <person name="Shimamura S."/>
            <person name="Takaki Y."/>
            <person name="Nagai Y."/>
            <person name="Toyoda A."/>
            <person name="Suzuki Y."/>
            <person name="Arimoto A."/>
            <person name="Ishii H."/>
            <person name="Satoh N."/>
            <person name="Nishiyama T."/>
            <person name="Hasebe M."/>
            <person name="Maruyama T."/>
            <person name="Minagawa J."/>
            <person name="Obokata J."/>
            <person name="Shigenobu S."/>
        </authorList>
    </citation>
    <scope>NUCLEOTIDE SEQUENCE [LARGE SCALE GENOMIC DNA]</scope>
</reference>
<evidence type="ECO:0000313" key="2">
    <source>
        <dbReference type="EMBL" id="GFS08862.1"/>
    </source>
</evidence>
<sequence>MKITRYTPEIITCIKIIVITIFITIIIIITIVIVVAVITTIMIIISVIQSDVDLKWCVNLVAREPVHCISLRSTRSTPLHLHRTN</sequence>
<organism evidence="2 3">
    <name type="scientific">Elysia marginata</name>
    <dbReference type="NCBI Taxonomy" id="1093978"/>
    <lineage>
        <taxon>Eukaryota</taxon>
        <taxon>Metazoa</taxon>
        <taxon>Spiralia</taxon>
        <taxon>Lophotrochozoa</taxon>
        <taxon>Mollusca</taxon>
        <taxon>Gastropoda</taxon>
        <taxon>Heterobranchia</taxon>
        <taxon>Euthyneura</taxon>
        <taxon>Panpulmonata</taxon>
        <taxon>Sacoglossa</taxon>
        <taxon>Placobranchoidea</taxon>
        <taxon>Plakobranchidae</taxon>
        <taxon>Elysia</taxon>
    </lineage>
</organism>
<dbReference type="EMBL" id="BMAT01013269">
    <property type="protein sequence ID" value="GFS08862.1"/>
    <property type="molecule type" value="Genomic_DNA"/>
</dbReference>
<dbReference type="AlphaFoldDB" id="A0AAV4IJH8"/>
<keyword evidence="3" id="KW-1185">Reference proteome</keyword>
<feature type="transmembrane region" description="Helical" evidence="1">
    <location>
        <begin position="12"/>
        <end position="45"/>
    </location>
</feature>
<keyword evidence="1" id="KW-0472">Membrane</keyword>
<keyword evidence="1" id="KW-0812">Transmembrane</keyword>
<evidence type="ECO:0000313" key="3">
    <source>
        <dbReference type="Proteomes" id="UP000762676"/>
    </source>
</evidence>
<evidence type="ECO:0000256" key="1">
    <source>
        <dbReference type="SAM" id="Phobius"/>
    </source>
</evidence>